<dbReference type="EMBL" id="LNXY01000008">
    <property type="protein sequence ID" value="KTC89216.1"/>
    <property type="molecule type" value="Genomic_DNA"/>
</dbReference>
<organism evidence="6 7">
    <name type="scientific">Legionella drozanskii LLAP-1</name>
    <dbReference type="NCBI Taxonomy" id="1212489"/>
    <lineage>
        <taxon>Bacteria</taxon>
        <taxon>Pseudomonadati</taxon>
        <taxon>Pseudomonadota</taxon>
        <taxon>Gammaproteobacteria</taxon>
        <taxon>Legionellales</taxon>
        <taxon>Legionellaceae</taxon>
        <taxon>Legionella</taxon>
    </lineage>
</organism>
<dbReference type="PATRIC" id="fig|1212489.4.peg.733"/>
<evidence type="ECO:0000256" key="4">
    <source>
        <dbReference type="ARBA" id="ARBA00023136"/>
    </source>
</evidence>
<evidence type="ECO:0000256" key="1">
    <source>
        <dbReference type="ARBA" id="ARBA00004141"/>
    </source>
</evidence>
<dbReference type="PANTHER" id="PTHR36926">
    <property type="entry name" value="COLICIN V PRODUCTION PROTEIN"/>
    <property type="match status" value="1"/>
</dbReference>
<dbReference type="GO" id="GO:0009403">
    <property type="term" value="P:toxin biosynthetic process"/>
    <property type="evidence" value="ECO:0007669"/>
    <property type="project" value="InterPro"/>
</dbReference>
<proteinExistence type="predicted"/>
<dbReference type="InterPro" id="IPR003825">
    <property type="entry name" value="Colicin-V_CvpA"/>
</dbReference>
<dbReference type="STRING" id="1212489.Ldro_0705"/>
<reference evidence="6 7" key="1">
    <citation type="submission" date="2015-11" db="EMBL/GenBank/DDBJ databases">
        <title>Genomic analysis of 38 Legionella species identifies large and diverse effector repertoires.</title>
        <authorList>
            <person name="Burstein D."/>
            <person name="Amaro F."/>
            <person name="Zusman T."/>
            <person name="Lifshitz Z."/>
            <person name="Cohen O."/>
            <person name="Gilbert J.A."/>
            <person name="Pupko T."/>
            <person name="Shuman H.A."/>
            <person name="Segal G."/>
        </authorList>
    </citation>
    <scope>NUCLEOTIDE SEQUENCE [LARGE SCALE GENOMIC DNA]</scope>
    <source>
        <strain evidence="6 7">ATCC 700990</strain>
    </source>
</reference>
<feature type="transmembrane region" description="Helical" evidence="5">
    <location>
        <begin position="65"/>
        <end position="89"/>
    </location>
</feature>
<dbReference type="GO" id="GO:0016020">
    <property type="term" value="C:membrane"/>
    <property type="evidence" value="ECO:0007669"/>
    <property type="project" value="UniProtKB-SubCell"/>
</dbReference>
<keyword evidence="3 5" id="KW-1133">Transmembrane helix</keyword>
<dbReference type="Pfam" id="PF02674">
    <property type="entry name" value="Colicin_V"/>
    <property type="match status" value="1"/>
</dbReference>
<keyword evidence="4 5" id="KW-0472">Membrane</keyword>
<keyword evidence="7" id="KW-1185">Reference proteome</keyword>
<comment type="subcellular location">
    <subcellularLocation>
        <location evidence="1">Membrane</location>
        <topology evidence="1">Multi-pass membrane protein</topology>
    </subcellularLocation>
</comment>
<dbReference type="RefSeq" id="WP_065235895.1">
    <property type="nucleotide sequence ID" value="NZ_CAAAIU010000015.1"/>
</dbReference>
<name>A0A0W0T0U2_9GAMM</name>
<keyword evidence="2 5" id="KW-0812">Transmembrane</keyword>
<evidence type="ECO:0000313" key="7">
    <source>
        <dbReference type="Proteomes" id="UP000054736"/>
    </source>
</evidence>
<protein>
    <submittedName>
        <fullName evidence="6">Colicin V</fullName>
    </submittedName>
</protein>
<sequence>MLHWVDIAIIAIVGLSMLTGMIRGFVKELVALCIWVLAFWLAYNYSQSLDPWLQKYIQDKTARTVAAFVFILIATLIAGAIVNGLLSIILRRSGLSSTDRILGLAFGFVRGVFIVALIMVVIKMTSLPVDQYSRDSQLYAKFDPLVNWLYSAMPDFIKKVKIFDEQNINIRKPIENLQNKLMPTSLLDTNDYELSDG</sequence>
<dbReference type="AlphaFoldDB" id="A0A0W0T0U2"/>
<accession>A0A0W0T0U2</accession>
<comment type="caution">
    <text evidence="6">The sequence shown here is derived from an EMBL/GenBank/DDBJ whole genome shotgun (WGS) entry which is preliminary data.</text>
</comment>
<feature type="transmembrane region" description="Helical" evidence="5">
    <location>
        <begin position="29"/>
        <end position="45"/>
    </location>
</feature>
<dbReference type="Proteomes" id="UP000054736">
    <property type="component" value="Unassembled WGS sequence"/>
</dbReference>
<feature type="transmembrane region" description="Helical" evidence="5">
    <location>
        <begin position="6"/>
        <end position="22"/>
    </location>
</feature>
<dbReference type="InterPro" id="IPR052719">
    <property type="entry name" value="CvpA-like"/>
</dbReference>
<feature type="transmembrane region" description="Helical" evidence="5">
    <location>
        <begin position="101"/>
        <end position="122"/>
    </location>
</feature>
<gene>
    <name evidence="6" type="primary">dedE</name>
    <name evidence="6" type="ORF">Ldro_0705</name>
</gene>
<evidence type="ECO:0000256" key="3">
    <source>
        <dbReference type="ARBA" id="ARBA00022989"/>
    </source>
</evidence>
<evidence type="ECO:0000256" key="5">
    <source>
        <dbReference type="SAM" id="Phobius"/>
    </source>
</evidence>
<dbReference type="OrthoDB" id="9810601at2"/>
<evidence type="ECO:0000313" key="6">
    <source>
        <dbReference type="EMBL" id="KTC89216.1"/>
    </source>
</evidence>
<dbReference type="PANTHER" id="PTHR36926:SF1">
    <property type="entry name" value="COLICIN V PRODUCTION PROTEIN"/>
    <property type="match status" value="1"/>
</dbReference>
<evidence type="ECO:0000256" key="2">
    <source>
        <dbReference type="ARBA" id="ARBA00022692"/>
    </source>
</evidence>